<protein>
    <submittedName>
        <fullName evidence="1">Uncharacterized protein</fullName>
    </submittedName>
</protein>
<sequence>MTTTNATASSRVLLLLLAVIVAAVASVPGQATAPSAGGQCTTDYLDKLGPCVDFRLGRVDFRGKNLASERERCCGQVREKPNAADCLCTAFRRAGVPDRSDFTDDVKAVLFVCDQPEVSGLSCPASTSG</sequence>
<accession>A0ACD5T823</accession>
<evidence type="ECO:0000313" key="2">
    <source>
        <dbReference type="Proteomes" id="UP001732700"/>
    </source>
</evidence>
<proteinExistence type="predicted"/>
<reference evidence="1" key="2">
    <citation type="submission" date="2025-09" db="UniProtKB">
        <authorList>
            <consortium name="EnsemblPlants"/>
        </authorList>
    </citation>
    <scope>IDENTIFICATION</scope>
</reference>
<dbReference type="Proteomes" id="UP001732700">
    <property type="component" value="Chromosome 1A"/>
</dbReference>
<dbReference type="EnsemblPlants" id="AVESA.00010b.r2.1AG0007900.1">
    <property type="protein sequence ID" value="AVESA.00010b.r2.1AG0007900.1.CDS.1"/>
    <property type="gene ID" value="AVESA.00010b.r2.1AG0007900"/>
</dbReference>
<keyword evidence="2" id="KW-1185">Reference proteome</keyword>
<name>A0ACD5T823_AVESA</name>
<organism evidence="1 2">
    <name type="scientific">Avena sativa</name>
    <name type="common">Oat</name>
    <dbReference type="NCBI Taxonomy" id="4498"/>
    <lineage>
        <taxon>Eukaryota</taxon>
        <taxon>Viridiplantae</taxon>
        <taxon>Streptophyta</taxon>
        <taxon>Embryophyta</taxon>
        <taxon>Tracheophyta</taxon>
        <taxon>Spermatophyta</taxon>
        <taxon>Magnoliopsida</taxon>
        <taxon>Liliopsida</taxon>
        <taxon>Poales</taxon>
        <taxon>Poaceae</taxon>
        <taxon>BOP clade</taxon>
        <taxon>Pooideae</taxon>
        <taxon>Poodae</taxon>
        <taxon>Poeae</taxon>
        <taxon>Poeae Chloroplast Group 1 (Aveneae type)</taxon>
        <taxon>Aveninae</taxon>
        <taxon>Avena</taxon>
    </lineage>
</organism>
<evidence type="ECO:0000313" key="1">
    <source>
        <dbReference type="EnsemblPlants" id="AVESA.00010b.r2.1AG0007900.1.CDS.1"/>
    </source>
</evidence>
<reference evidence="1" key="1">
    <citation type="submission" date="2021-05" db="EMBL/GenBank/DDBJ databases">
        <authorList>
            <person name="Scholz U."/>
            <person name="Mascher M."/>
            <person name="Fiebig A."/>
        </authorList>
    </citation>
    <scope>NUCLEOTIDE SEQUENCE [LARGE SCALE GENOMIC DNA]</scope>
</reference>